<proteinExistence type="predicted"/>
<reference evidence="1" key="1">
    <citation type="submission" date="2018-05" db="EMBL/GenBank/DDBJ databases">
        <authorList>
            <person name="Lanie J.A."/>
            <person name="Ng W.-L."/>
            <person name="Kazmierczak K.M."/>
            <person name="Andrzejewski T.M."/>
            <person name="Davidsen T.M."/>
            <person name="Wayne K.J."/>
            <person name="Tettelin H."/>
            <person name="Glass J.I."/>
            <person name="Rusch D."/>
            <person name="Podicherti R."/>
            <person name="Tsui H.-C.T."/>
            <person name="Winkler M.E."/>
        </authorList>
    </citation>
    <scope>NUCLEOTIDE SEQUENCE</scope>
</reference>
<gene>
    <name evidence="1" type="ORF">METZ01_LOCUS45781</name>
</gene>
<sequence>MICQGPPSVPEKIARSASSCSGELLSSTNSTLVQSPSAMIGPGLCKKMAAFNPVKSTSPYLPALMETAQIVSQWALVAGWRNDTWQGQSRLQLQPSNKSPSAVHSTAITNSILCAV</sequence>
<dbReference type="AlphaFoldDB" id="A0A381RSM9"/>
<protein>
    <submittedName>
        <fullName evidence="1">Uncharacterized protein</fullName>
    </submittedName>
</protein>
<accession>A0A381RSM9</accession>
<name>A0A381RSM9_9ZZZZ</name>
<evidence type="ECO:0000313" key="1">
    <source>
        <dbReference type="EMBL" id="SUZ92927.1"/>
    </source>
</evidence>
<organism evidence="1">
    <name type="scientific">marine metagenome</name>
    <dbReference type="NCBI Taxonomy" id="408172"/>
    <lineage>
        <taxon>unclassified sequences</taxon>
        <taxon>metagenomes</taxon>
        <taxon>ecological metagenomes</taxon>
    </lineage>
</organism>
<dbReference type="EMBL" id="UINC01002101">
    <property type="protein sequence ID" value="SUZ92927.1"/>
    <property type="molecule type" value="Genomic_DNA"/>
</dbReference>